<dbReference type="STRING" id="392333.SAMN05660860_00882"/>
<feature type="domain" description="Core-binding (CB)" evidence="8">
    <location>
        <begin position="86"/>
        <end position="167"/>
    </location>
</feature>
<dbReference type="InterPro" id="IPR013762">
    <property type="entry name" value="Integrase-like_cat_sf"/>
</dbReference>
<evidence type="ECO:0000256" key="3">
    <source>
        <dbReference type="ARBA" id="ARBA00023125"/>
    </source>
</evidence>
<dbReference type="RefSeq" id="WP_074669473.1">
    <property type="nucleotide sequence ID" value="NZ_FNGU01000001.1"/>
</dbReference>
<name>A0A1G9KWN9_9BACT</name>
<accession>A0A1G9KWN9</accession>
<dbReference type="GO" id="GO:0003677">
    <property type="term" value="F:DNA binding"/>
    <property type="evidence" value="ECO:0007669"/>
    <property type="project" value="UniProtKB-UniRule"/>
</dbReference>
<evidence type="ECO:0000256" key="6">
    <source>
        <dbReference type="SAM" id="MobiDB-lite"/>
    </source>
</evidence>
<dbReference type="PROSITE" id="PS51898">
    <property type="entry name" value="TYR_RECOMBINASE"/>
    <property type="match status" value="1"/>
</dbReference>
<feature type="domain" description="Tyr recombinase" evidence="7">
    <location>
        <begin position="188"/>
        <end position="375"/>
    </location>
</feature>
<dbReference type="Gene3D" id="1.10.443.10">
    <property type="entry name" value="Intergrase catalytic core"/>
    <property type="match status" value="1"/>
</dbReference>
<evidence type="ECO:0000256" key="1">
    <source>
        <dbReference type="ARBA" id="ARBA00008857"/>
    </source>
</evidence>
<evidence type="ECO:0000256" key="2">
    <source>
        <dbReference type="ARBA" id="ARBA00022908"/>
    </source>
</evidence>
<evidence type="ECO:0000313" key="10">
    <source>
        <dbReference type="Proteomes" id="UP000182146"/>
    </source>
</evidence>
<evidence type="ECO:0000256" key="5">
    <source>
        <dbReference type="PROSITE-ProRule" id="PRU01248"/>
    </source>
</evidence>
<keyword evidence="2" id="KW-0229">DNA integration</keyword>
<dbReference type="Proteomes" id="UP000182146">
    <property type="component" value="Unassembled WGS sequence"/>
</dbReference>
<dbReference type="Pfam" id="PF13102">
    <property type="entry name" value="Phage_int_SAM_5"/>
    <property type="match status" value="1"/>
</dbReference>
<dbReference type="EMBL" id="FNGU01000001">
    <property type="protein sequence ID" value="SDL54121.1"/>
    <property type="molecule type" value="Genomic_DNA"/>
</dbReference>
<evidence type="ECO:0000259" key="8">
    <source>
        <dbReference type="PROSITE" id="PS51900"/>
    </source>
</evidence>
<dbReference type="InterPro" id="IPR002104">
    <property type="entry name" value="Integrase_catalytic"/>
</dbReference>
<dbReference type="PANTHER" id="PTHR30349">
    <property type="entry name" value="PHAGE INTEGRASE-RELATED"/>
    <property type="match status" value="1"/>
</dbReference>
<gene>
    <name evidence="9" type="ORF">SAMN05660860_00882</name>
</gene>
<dbReference type="PANTHER" id="PTHR30349:SF41">
    <property type="entry name" value="INTEGRASE_RECOMBINASE PROTEIN MJ0367-RELATED"/>
    <property type="match status" value="1"/>
</dbReference>
<organism evidence="9 10">
    <name type="scientific">Geoalkalibacter ferrihydriticus</name>
    <dbReference type="NCBI Taxonomy" id="392333"/>
    <lineage>
        <taxon>Bacteria</taxon>
        <taxon>Pseudomonadati</taxon>
        <taxon>Thermodesulfobacteriota</taxon>
        <taxon>Desulfuromonadia</taxon>
        <taxon>Desulfuromonadales</taxon>
        <taxon>Geoalkalibacteraceae</taxon>
        <taxon>Geoalkalibacter</taxon>
    </lineage>
</organism>
<dbReference type="InterPro" id="IPR025269">
    <property type="entry name" value="SAM-like_dom"/>
</dbReference>
<sequence length="401" mass="46148">MKGNIYSDQKCPICGGRFHHDERKGGLFCAAHLNQRASGRFRVAFGRGVIRRAKTYEEAVRFLNGMRYEEDRGTFDPQDYASGQPLAMCNALNAWLEEKSYEIQKGTLKSYRPAIRRFSEFFQYTNIKLIRLPGLKKYVLWAKQQGLSEKTIFNDINCLRHFYRTQVSGKIISSDDLPEFPKISYEMKMRKIVTIDTQDLILKKVKELTYDLNPRIWIGIKILCRYPSLRPGGLLGLDEKDVDYEQGKIIIERSKTRRHGVQTVVLFDDDLDLLRSLPTRFQNSPVFRHEGGVQGTIPGQRFGKRYFYIKWKEACSDLGIEGVDLYGGTKHSTATAIADNSSPEQAMRVTGHTTNKAFKRYISTERNKQLDILSLREGEVKPGPKSVKQVSNINEARNRRK</sequence>
<comment type="similarity">
    <text evidence="1">Belongs to the 'phage' integrase family.</text>
</comment>
<dbReference type="GO" id="GO:0015074">
    <property type="term" value="P:DNA integration"/>
    <property type="evidence" value="ECO:0007669"/>
    <property type="project" value="UniProtKB-KW"/>
</dbReference>
<dbReference type="GO" id="GO:0006310">
    <property type="term" value="P:DNA recombination"/>
    <property type="evidence" value="ECO:0007669"/>
    <property type="project" value="UniProtKB-KW"/>
</dbReference>
<dbReference type="OrthoDB" id="5414791at2"/>
<feature type="region of interest" description="Disordered" evidence="6">
    <location>
        <begin position="381"/>
        <end position="401"/>
    </location>
</feature>
<dbReference type="Gene3D" id="1.10.150.130">
    <property type="match status" value="1"/>
</dbReference>
<dbReference type="InterPro" id="IPR050090">
    <property type="entry name" value="Tyrosine_recombinase_XerCD"/>
</dbReference>
<evidence type="ECO:0000259" key="7">
    <source>
        <dbReference type="PROSITE" id="PS51898"/>
    </source>
</evidence>
<dbReference type="PROSITE" id="PS51900">
    <property type="entry name" value="CB"/>
    <property type="match status" value="1"/>
</dbReference>
<evidence type="ECO:0000313" key="9">
    <source>
        <dbReference type="EMBL" id="SDL54121.1"/>
    </source>
</evidence>
<reference evidence="9 10" key="1">
    <citation type="submission" date="2016-10" db="EMBL/GenBank/DDBJ databases">
        <authorList>
            <person name="de Groot N.N."/>
        </authorList>
    </citation>
    <scope>NUCLEOTIDE SEQUENCE [LARGE SCALE GENOMIC DNA]</scope>
    <source>
        <strain evidence="9 10">DSM 17813</strain>
    </source>
</reference>
<evidence type="ECO:0000256" key="4">
    <source>
        <dbReference type="ARBA" id="ARBA00023172"/>
    </source>
</evidence>
<dbReference type="InterPro" id="IPR044068">
    <property type="entry name" value="CB"/>
</dbReference>
<dbReference type="AlphaFoldDB" id="A0A1G9KWN9"/>
<keyword evidence="3 5" id="KW-0238">DNA-binding</keyword>
<dbReference type="InterPro" id="IPR011010">
    <property type="entry name" value="DNA_brk_join_enz"/>
</dbReference>
<keyword evidence="4" id="KW-0233">DNA recombination</keyword>
<protein>
    <submittedName>
        <fullName evidence="9">Phage integrase, N-terminal SAM-like domain</fullName>
    </submittedName>
</protein>
<proteinExistence type="inferred from homology"/>
<dbReference type="InterPro" id="IPR010998">
    <property type="entry name" value="Integrase_recombinase_N"/>
</dbReference>
<dbReference type="SUPFAM" id="SSF56349">
    <property type="entry name" value="DNA breaking-rejoining enzymes"/>
    <property type="match status" value="1"/>
</dbReference>